<evidence type="ECO:0000256" key="1">
    <source>
        <dbReference type="ARBA" id="ARBA00000185"/>
    </source>
</evidence>
<feature type="domain" description="Toprim" evidence="11">
    <location>
        <begin position="419"/>
        <end position="537"/>
    </location>
</feature>
<comment type="subunit">
    <text evidence="10">Heterotetramer composed of ParC and ParE.</text>
</comment>
<reference evidence="12 13" key="1">
    <citation type="submission" date="2020-04" db="EMBL/GenBank/DDBJ databases">
        <title>Usitatibacter rugosus gen. nov., sp. nov. and Usitatibacter palustris sp. nov., novel members of Usitatibacteraceae fam. nov. within the order Nitrosomonadales isolated from soil.</title>
        <authorList>
            <person name="Huber K.J."/>
            <person name="Neumann-Schaal M."/>
            <person name="Geppert A."/>
            <person name="Luckner M."/>
            <person name="Wanner G."/>
            <person name="Overmann J."/>
        </authorList>
    </citation>
    <scope>NUCLEOTIDE SEQUENCE [LARGE SCALE GENOMIC DNA]</scope>
    <source>
        <strain evidence="12 13">0125_3</strain>
    </source>
</reference>
<keyword evidence="6" id="KW-0460">Magnesium</keyword>
<keyword evidence="5 10" id="KW-0067">ATP-binding</keyword>
<dbReference type="InterPro" id="IPR020568">
    <property type="entry name" value="Ribosomal_Su5_D2-typ_SF"/>
</dbReference>
<keyword evidence="7 10" id="KW-0799">Topoisomerase</keyword>
<dbReference type="GO" id="GO:0003677">
    <property type="term" value="F:DNA binding"/>
    <property type="evidence" value="ECO:0007669"/>
    <property type="project" value="UniProtKB-UniRule"/>
</dbReference>
<dbReference type="InterPro" id="IPR003594">
    <property type="entry name" value="HATPase_dom"/>
</dbReference>
<feature type="binding site" evidence="10">
    <location>
        <position position="67"/>
    </location>
    <ligand>
        <name>ATP</name>
        <dbReference type="ChEBI" id="CHEBI:30616"/>
    </ligand>
</feature>
<dbReference type="SUPFAM" id="SSF56719">
    <property type="entry name" value="Type II DNA topoisomerase"/>
    <property type="match status" value="1"/>
</dbReference>
<comment type="similarity">
    <text evidence="10">Belongs to the type II topoisomerase family. ParE type 1 subfamily.</text>
</comment>
<dbReference type="InterPro" id="IPR013759">
    <property type="entry name" value="Topo_IIA_B_C"/>
</dbReference>
<dbReference type="Pfam" id="PF01751">
    <property type="entry name" value="Toprim"/>
    <property type="match status" value="1"/>
</dbReference>
<dbReference type="InterPro" id="IPR018522">
    <property type="entry name" value="TopoIIA_CS"/>
</dbReference>
<keyword evidence="3" id="KW-0479">Metal-binding</keyword>
<evidence type="ECO:0000256" key="4">
    <source>
        <dbReference type="ARBA" id="ARBA00022741"/>
    </source>
</evidence>
<protein>
    <recommendedName>
        <fullName evidence="10">DNA topoisomerase 4 subunit B</fullName>
        <ecNumber evidence="10">5.6.2.2</ecNumber>
    </recommendedName>
    <alternativeName>
        <fullName evidence="10">Topoisomerase IV subunit B</fullName>
    </alternativeName>
</protein>
<dbReference type="GO" id="GO:0003918">
    <property type="term" value="F:DNA topoisomerase type II (double strand cut, ATP-hydrolyzing) activity"/>
    <property type="evidence" value="ECO:0007669"/>
    <property type="project" value="UniProtKB-UniRule"/>
</dbReference>
<dbReference type="GO" id="GO:0006265">
    <property type="term" value="P:DNA topological change"/>
    <property type="evidence" value="ECO:0007669"/>
    <property type="project" value="UniProtKB-UniRule"/>
</dbReference>
<dbReference type="NCBIfam" id="TIGR01055">
    <property type="entry name" value="parE_Gneg"/>
    <property type="match status" value="1"/>
</dbReference>
<evidence type="ECO:0000256" key="8">
    <source>
        <dbReference type="ARBA" id="ARBA00023125"/>
    </source>
</evidence>
<feature type="site" description="Interaction with DNA" evidence="10">
    <location>
        <position position="637"/>
    </location>
</feature>
<dbReference type="Pfam" id="PF00204">
    <property type="entry name" value="DNA_gyraseB"/>
    <property type="match status" value="1"/>
</dbReference>
<feature type="site" description="Interaction with DNA" evidence="10">
    <location>
        <position position="509"/>
    </location>
</feature>
<dbReference type="PANTHER" id="PTHR45866">
    <property type="entry name" value="DNA GYRASE/TOPOISOMERASE SUBUNIT B"/>
    <property type="match status" value="1"/>
</dbReference>
<evidence type="ECO:0000256" key="9">
    <source>
        <dbReference type="ARBA" id="ARBA00023235"/>
    </source>
</evidence>
<dbReference type="HAMAP" id="MF_00938">
    <property type="entry name" value="ParE_type1"/>
    <property type="match status" value="1"/>
</dbReference>
<feature type="binding site" evidence="10">
    <location>
        <position position="40"/>
    </location>
    <ligand>
        <name>ATP</name>
        <dbReference type="ChEBI" id="CHEBI:30616"/>
    </ligand>
</feature>
<name>A0A6M4GYP2_9PROT</name>
<accession>A0A6M4GYP2</accession>
<dbReference type="FunFam" id="3.40.50.670:FF:000001">
    <property type="entry name" value="DNA topoisomerase 2"/>
    <property type="match status" value="1"/>
</dbReference>
<keyword evidence="13" id="KW-1185">Reference proteome</keyword>
<evidence type="ECO:0000313" key="13">
    <source>
        <dbReference type="Proteomes" id="UP000501534"/>
    </source>
</evidence>
<dbReference type="InterPro" id="IPR006171">
    <property type="entry name" value="TOPRIM_dom"/>
</dbReference>
<dbReference type="SUPFAM" id="SSF54211">
    <property type="entry name" value="Ribosomal protein S5 domain 2-like"/>
    <property type="match status" value="1"/>
</dbReference>
<dbReference type="EMBL" id="CP053069">
    <property type="protein sequence ID" value="QJR10647.1"/>
    <property type="molecule type" value="Genomic_DNA"/>
</dbReference>
<dbReference type="KEGG" id="uru:DSM104443_01714"/>
<feature type="binding site" evidence="10">
    <location>
        <position position="341"/>
    </location>
    <ligand>
        <name>ATP</name>
        <dbReference type="ChEBI" id="CHEBI:30616"/>
    </ligand>
</feature>
<dbReference type="CDD" id="cd00822">
    <property type="entry name" value="TopoII_Trans_DNA_gyrase"/>
    <property type="match status" value="1"/>
</dbReference>
<evidence type="ECO:0000256" key="6">
    <source>
        <dbReference type="ARBA" id="ARBA00022842"/>
    </source>
</evidence>
<dbReference type="Proteomes" id="UP000501534">
    <property type="component" value="Chromosome"/>
</dbReference>
<evidence type="ECO:0000256" key="5">
    <source>
        <dbReference type="ARBA" id="ARBA00022840"/>
    </source>
</evidence>
<dbReference type="Pfam" id="PF02518">
    <property type="entry name" value="HATPase_c"/>
    <property type="match status" value="1"/>
</dbReference>
<dbReference type="CDD" id="cd16928">
    <property type="entry name" value="HATPase_GyrB-like"/>
    <property type="match status" value="1"/>
</dbReference>
<feature type="binding site" evidence="10">
    <location>
        <begin position="111"/>
        <end position="117"/>
    </location>
    <ligand>
        <name>ATP</name>
        <dbReference type="ChEBI" id="CHEBI:30616"/>
    </ligand>
</feature>
<dbReference type="GO" id="GO:0005694">
    <property type="term" value="C:chromosome"/>
    <property type="evidence" value="ECO:0007669"/>
    <property type="project" value="InterPro"/>
</dbReference>
<dbReference type="SMART" id="SM00433">
    <property type="entry name" value="TOP2c"/>
    <property type="match status" value="1"/>
</dbReference>
<feature type="site" description="Interaction with DNA" evidence="10">
    <location>
        <position position="453"/>
    </location>
</feature>
<dbReference type="AlphaFoldDB" id="A0A6M4GYP2"/>
<gene>
    <name evidence="10 12" type="primary">parE</name>
    <name evidence="12" type="ORF">DSM104443_01714</name>
</gene>
<sequence>MKYDEQSIKVLKGLEPVRARPGMYTRTDSPLHIVQEMIDNAADEALAGYAKHIIVTMHSDGSISVSDDGRGIPVGPHPVEKAPTVEVVYTRLHAGGKFDKKGGGAYAFSGGLHGVGVSVTNALSKRLEVQVTREGAVHSIAFEGGETVEKLKKVGKAGPKESGTVVRAWPDPKYFDTGKVARRDLELLLRAKAVLLPGLKVTLQEDNGKNKNEWLYTGGLATYMQERIEGTDGYVSPIFHGSSYASEEDATFAHGEGAEWAIAWAEGGGEGESFVNLIPTALGGTHEAGLRNAIFEAIKEFCEHHELLTRGVSLQSEDAWKPLRFVLSARILDPQFQGQTKERLSSREAVKLIATRVKDPLDAWLNANVEDAKKIAQLAISAATARQRAGKAVEKRKGSGVAVLPGKLTDCESQDTDRNEVFLVEGDSAGGSAKQGRDRNYQAILPLKGKVLNTFEVAATELYANTEVHDIAVALGIDPHAPDAPDSVLANLRYGKCIIMADADVDGSHIQTLLLTLFYTHFPKLIDSGHVFIAQAPLYVIRIAPHGKVKNEKRLYALDESERDQILEKLEDEGVRGTAIQVGRFKGLGEMNADQLKETTMNPDTRRLIEMRLGSDERATVSGVFKLLMGKTEASGRRAWMEEKGHLIEADI</sequence>
<keyword evidence="8 10" id="KW-0238">DNA-binding</keyword>
<dbReference type="PROSITE" id="PS50880">
    <property type="entry name" value="TOPRIM"/>
    <property type="match status" value="1"/>
</dbReference>
<dbReference type="InterPro" id="IPR005737">
    <property type="entry name" value="TopoIV_B_Gneg"/>
</dbReference>
<evidence type="ECO:0000256" key="10">
    <source>
        <dbReference type="HAMAP-Rule" id="MF_00938"/>
    </source>
</evidence>
<evidence type="ECO:0000256" key="7">
    <source>
        <dbReference type="ARBA" id="ARBA00023029"/>
    </source>
</evidence>
<dbReference type="PANTHER" id="PTHR45866:SF4">
    <property type="entry name" value="DNA TOPOISOMERASE 4 SUBUNIT B"/>
    <property type="match status" value="1"/>
</dbReference>
<dbReference type="SMART" id="SM00387">
    <property type="entry name" value="HATPase_c"/>
    <property type="match status" value="1"/>
</dbReference>
<dbReference type="Pfam" id="PF00986">
    <property type="entry name" value="DNA_gyraseB_C"/>
    <property type="match status" value="1"/>
</dbReference>
<dbReference type="RefSeq" id="WP_171091314.1">
    <property type="nucleotide sequence ID" value="NZ_CP053069.1"/>
</dbReference>
<dbReference type="EC" id="5.6.2.2" evidence="10"/>
<keyword evidence="4 10" id="KW-0547">Nucleotide-binding</keyword>
<dbReference type="InterPro" id="IPR013760">
    <property type="entry name" value="Topo_IIA-like_dom_sf"/>
</dbReference>
<comment type="function">
    <text evidence="10">Topoisomerase IV is essential for chromosome segregation. It relaxes supercoiled DNA. Performs the decatenation events required during the replication of a circular DNA molecule.</text>
</comment>
<dbReference type="InterPro" id="IPR001241">
    <property type="entry name" value="Topo_IIA"/>
</dbReference>
<dbReference type="InterPro" id="IPR014721">
    <property type="entry name" value="Ribsml_uS5_D2-typ_fold_subgr"/>
</dbReference>
<dbReference type="GO" id="GO:0007059">
    <property type="term" value="P:chromosome segregation"/>
    <property type="evidence" value="ECO:0007669"/>
    <property type="project" value="UniProtKB-UniRule"/>
</dbReference>
<dbReference type="GO" id="GO:0005524">
    <property type="term" value="F:ATP binding"/>
    <property type="evidence" value="ECO:0007669"/>
    <property type="project" value="UniProtKB-UniRule"/>
</dbReference>
<feature type="binding site" evidence="10">
    <location>
        <position position="3"/>
    </location>
    <ligand>
        <name>ATP</name>
        <dbReference type="ChEBI" id="CHEBI:30616"/>
    </ligand>
</feature>
<dbReference type="Gene3D" id="3.30.565.10">
    <property type="entry name" value="Histidine kinase-like ATPase, C-terminal domain"/>
    <property type="match status" value="1"/>
</dbReference>
<dbReference type="PRINTS" id="PR00418">
    <property type="entry name" value="TPI2FAMILY"/>
</dbReference>
<dbReference type="Gene3D" id="3.30.230.10">
    <property type="match status" value="1"/>
</dbReference>
<dbReference type="SUPFAM" id="SSF55874">
    <property type="entry name" value="ATPase domain of HSP90 chaperone/DNA topoisomerase II/histidine kinase"/>
    <property type="match status" value="1"/>
</dbReference>
<keyword evidence="9 10" id="KW-0413">Isomerase</keyword>
<dbReference type="InterPro" id="IPR002288">
    <property type="entry name" value="DNA_gyrase_B_C"/>
</dbReference>
<dbReference type="PROSITE" id="PS00177">
    <property type="entry name" value="TOPOISOMERASE_II"/>
    <property type="match status" value="1"/>
</dbReference>
<dbReference type="InterPro" id="IPR013506">
    <property type="entry name" value="Topo_IIA_bsu_dom2"/>
</dbReference>
<comment type="catalytic activity">
    <reaction evidence="1 10">
        <text>ATP-dependent breakage, passage and rejoining of double-stranded DNA.</text>
        <dbReference type="EC" id="5.6.2.2"/>
    </reaction>
</comment>
<evidence type="ECO:0000256" key="2">
    <source>
        <dbReference type="ARBA" id="ARBA00001946"/>
    </source>
</evidence>
<evidence type="ECO:0000313" key="12">
    <source>
        <dbReference type="EMBL" id="QJR10647.1"/>
    </source>
</evidence>
<dbReference type="PRINTS" id="PR01098">
    <property type="entry name" value="TOPISMRASE4B"/>
</dbReference>
<proteinExistence type="inferred from homology"/>
<comment type="cofactor">
    <cofactor evidence="2">
        <name>Mg(2+)</name>
        <dbReference type="ChEBI" id="CHEBI:18420"/>
    </cofactor>
</comment>
<evidence type="ECO:0000259" key="11">
    <source>
        <dbReference type="PROSITE" id="PS50880"/>
    </source>
</evidence>
<dbReference type="InterPro" id="IPR036890">
    <property type="entry name" value="HATPase_C_sf"/>
</dbReference>
<organism evidence="12 13">
    <name type="scientific">Usitatibacter rugosus</name>
    <dbReference type="NCBI Taxonomy" id="2732067"/>
    <lineage>
        <taxon>Bacteria</taxon>
        <taxon>Pseudomonadati</taxon>
        <taxon>Pseudomonadota</taxon>
        <taxon>Betaproteobacteria</taxon>
        <taxon>Nitrosomonadales</taxon>
        <taxon>Usitatibacteraceae</taxon>
        <taxon>Usitatibacter</taxon>
    </lineage>
</organism>
<dbReference type="Gene3D" id="3.40.50.670">
    <property type="match status" value="1"/>
</dbReference>
<dbReference type="GO" id="GO:0046872">
    <property type="term" value="F:metal ion binding"/>
    <property type="evidence" value="ECO:0007669"/>
    <property type="project" value="UniProtKB-KW"/>
</dbReference>
<evidence type="ECO:0000256" key="3">
    <source>
        <dbReference type="ARBA" id="ARBA00022723"/>
    </source>
</evidence>